<feature type="transmembrane region" description="Helical" evidence="1">
    <location>
        <begin position="408"/>
        <end position="433"/>
    </location>
</feature>
<keyword evidence="3" id="KW-1185">Reference proteome</keyword>
<keyword evidence="1" id="KW-1133">Transmembrane helix</keyword>
<keyword evidence="1" id="KW-0812">Transmembrane</keyword>
<keyword evidence="1" id="KW-0472">Membrane</keyword>
<name>A0A9P9WFR9_9PEZI</name>
<sequence length="439" mass="49825">MVPWRDTTGSPSTGRTFTINGSDRALQDLVEALGYDFSRDRELASPYIASILSHWPGREPRMAYVDLLVQVIKLFSGTSGVGGGNTVSVQECIDHFIDSDHEYFKDGLPAGQVRTRTVTSSILIVLGSWTLMPRYFTPLPRGDQHRHIVSAYCKSRNINYDEIIAFKLPLPRLMEESCLLPNPSESGPLVRPFIAPASHEVQEFELHRMDEIESLSIDARDLNLYKLVALGGVRIKWTDDICRHLLLVNQGGLTYLEIFAIPCAIHGGAEYVLEKGGIPAELAQDIKASYANLFNPVRLSRIHRIMKPILAMGYWCWCLSCSSRRLKTREFRKLQANHNDSSSPRNRASTPPYDPLLSILAEAKAVPWDPTEFPNLWPRLLSLHEHMNRSRPWNFWVLFRDNRDTLQYWTFLFGTLILILTILQVFLSIAQVVGSFKGD</sequence>
<dbReference type="AlphaFoldDB" id="A0A9P9WFR9"/>
<accession>A0A9P9WFR9</accession>
<dbReference type="EMBL" id="JAFIMR010000030">
    <property type="protein sequence ID" value="KAI1861069.1"/>
    <property type="molecule type" value="Genomic_DNA"/>
</dbReference>
<dbReference type="Proteomes" id="UP000829685">
    <property type="component" value="Unassembled WGS sequence"/>
</dbReference>
<organism evidence="2 3">
    <name type="scientific">Neoarthrinium moseri</name>
    <dbReference type="NCBI Taxonomy" id="1658444"/>
    <lineage>
        <taxon>Eukaryota</taxon>
        <taxon>Fungi</taxon>
        <taxon>Dikarya</taxon>
        <taxon>Ascomycota</taxon>
        <taxon>Pezizomycotina</taxon>
        <taxon>Sordariomycetes</taxon>
        <taxon>Xylariomycetidae</taxon>
        <taxon>Amphisphaeriales</taxon>
        <taxon>Apiosporaceae</taxon>
        <taxon>Neoarthrinium</taxon>
    </lineage>
</organism>
<proteinExistence type="predicted"/>
<gene>
    <name evidence="2" type="ORF">JX265_009688</name>
</gene>
<evidence type="ECO:0000313" key="2">
    <source>
        <dbReference type="EMBL" id="KAI1861069.1"/>
    </source>
</evidence>
<comment type="caution">
    <text evidence="2">The sequence shown here is derived from an EMBL/GenBank/DDBJ whole genome shotgun (WGS) entry which is preliminary data.</text>
</comment>
<evidence type="ECO:0000313" key="3">
    <source>
        <dbReference type="Proteomes" id="UP000829685"/>
    </source>
</evidence>
<evidence type="ECO:0000256" key="1">
    <source>
        <dbReference type="SAM" id="Phobius"/>
    </source>
</evidence>
<reference evidence="2" key="1">
    <citation type="submission" date="2021-03" db="EMBL/GenBank/DDBJ databases">
        <title>Revisited historic fungal species revealed as producer of novel bioactive compounds through whole genome sequencing and comparative genomics.</title>
        <authorList>
            <person name="Vignolle G.A."/>
            <person name="Hochenegger N."/>
            <person name="Mach R.L."/>
            <person name="Mach-Aigner A.R."/>
            <person name="Javad Rahimi M."/>
            <person name="Salim K.A."/>
            <person name="Chan C.M."/>
            <person name="Lim L.B.L."/>
            <person name="Cai F."/>
            <person name="Druzhinina I.S."/>
            <person name="U'Ren J.M."/>
            <person name="Derntl C."/>
        </authorList>
    </citation>
    <scope>NUCLEOTIDE SEQUENCE</scope>
    <source>
        <strain evidence="2">TUCIM 5799</strain>
    </source>
</reference>
<protein>
    <submittedName>
        <fullName evidence="2">Uncharacterized protein</fullName>
    </submittedName>
</protein>